<dbReference type="OrthoDB" id="47007at2759"/>
<dbReference type="FunFam" id="3.40.50.720:FF:000084">
    <property type="entry name" value="Short-chain dehydrogenase reductase"/>
    <property type="match status" value="1"/>
</dbReference>
<evidence type="ECO:0000313" key="4">
    <source>
        <dbReference type="EMBL" id="KIW84029.1"/>
    </source>
</evidence>
<organism evidence="4 5">
    <name type="scientific">Fonsecaea pedrosoi CBS 271.37</name>
    <dbReference type="NCBI Taxonomy" id="1442368"/>
    <lineage>
        <taxon>Eukaryota</taxon>
        <taxon>Fungi</taxon>
        <taxon>Dikarya</taxon>
        <taxon>Ascomycota</taxon>
        <taxon>Pezizomycotina</taxon>
        <taxon>Eurotiomycetes</taxon>
        <taxon>Chaetothyriomycetidae</taxon>
        <taxon>Chaetothyriales</taxon>
        <taxon>Herpotrichiellaceae</taxon>
        <taxon>Fonsecaea</taxon>
    </lineage>
</organism>
<evidence type="ECO:0000313" key="5">
    <source>
        <dbReference type="Proteomes" id="UP000053029"/>
    </source>
</evidence>
<accession>A0A0D2HI05</accession>
<dbReference type="SUPFAM" id="SSF51735">
    <property type="entry name" value="NAD(P)-binding Rossmann-fold domains"/>
    <property type="match status" value="1"/>
</dbReference>
<dbReference type="Pfam" id="PF13561">
    <property type="entry name" value="adh_short_C2"/>
    <property type="match status" value="1"/>
</dbReference>
<comment type="similarity">
    <text evidence="1">Belongs to the short-chain dehydrogenases/reductases (SDR) family.</text>
</comment>
<dbReference type="PROSITE" id="PS00061">
    <property type="entry name" value="ADH_SHORT"/>
    <property type="match status" value="1"/>
</dbReference>
<keyword evidence="5" id="KW-1185">Reference proteome</keyword>
<dbReference type="InterPro" id="IPR002347">
    <property type="entry name" value="SDR_fam"/>
</dbReference>
<dbReference type="PRINTS" id="PR00081">
    <property type="entry name" value="GDHRDH"/>
</dbReference>
<dbReference type="STRING" id="1442368.A0A0D2HI05"/>
<sequence>MGSTGTSTAQTMIGKIAVISGSSRGIGAAIALELSSRGASIVLNYPYPDLKAECDGVGAQLKTDWISACADLSTVDGPADLIRQAVERFGHIDILINNAGWVPLAPLWESDVETWDKAMSLNARGAFLLTKAALPHLTPYTPSNRLDAAGATNGSRIIIVGSAASRTPRENQGIYAATKGALDSMLRVWAKELPPKYGCTVNAVGPGPVLTDAFRQNLGDHFDEVLEAASRETPVEGAFAAVEDVAWTVAFLAEERSRFINGAFMLLSGGRYMQ</sequence>
<dbReference type="Gene3D" id="3.40.50.720">
    <property type="entry name" value="NAD(P)-binding Rossmann-like Domain"/>
    <property type="match status" value="1"/>
</dbReference>
<dbReference type="VEuPathDB" id="FungiDB:Z517_03275"/>
<proteinExistence type="inferred from homology"/>
<dbReference type="AlphaFoldDB" id="A0A0D2HI05"/>
<dbReference type="PANTHER" id="PTHR48107">
    <property type="entry name" value="NADPH-DEPENDENT ALDEHYDE REDUCTASE-LIKE PROTEIN, CHLOROPLASTIC-RELATED"/>
    <property type="match status" value="1"/>
</dbReference>
<dbReference type="GeneID" id="25302765"/>
<dbReference type="PRINTS" id="PR00080">
    <property type="entry name" value="SDRFAMILY"/>
</dbReference>
<reference evidence="4 5" key="1">
    <citation type="submission" date="2015-01" db="EMBL/GenBank/DDBJ databases">
        <title>The Genome Sequence of Fonsecaea pedrosoi CBS 271.37.</title>
        <authorList>
            <consortium name="The Broad Institute Genomics Platform"/>
            <person name="Cuomo C."/>
            <person name="de Hoog S."/>
            <person name="Gorbushina A."/>
            <person name="Stielow B."/>
            <person name="Teixiera M."/>
            <person name="Abouelleil A."/>
            <person name="Chapman S.B."/>
            <person name="Priest M."/>
            <person name="Young S.K."/>
            <person name="Wortman J."/>
            <person name="Nusbaum C."/>
            <person name="Birren B."/>
        </authorList>
    </citation>
    <scope>NUCLEOTIDE SEQUENCE [LARGE SCALE GENOMIC DNA]</scope>
    <source>
        <strain evidence="4 5">CBS 271.37</strain>
    </source>
</reference>
<dbReference type="RefSeq" id="XP_013287837.1">
    <property type="nucleotide sequence ID" value="XM_013432383.1"/>
</dbReference>
<dbReference type="GO" id="GO:0016614">
    <property type="term" value="F:oxidoreductase activity, acting on CH-OH group of donors"/>
    <property type="evidence" value="ECO:0007669"/>
    <property type="project" value="UniProtKB-ARBA"/>
</dbReference>
<name>A0A0D2HI05_9EURO</name>
<evidence type="ECO:0000256" key="1">
    <source>
        <dbReference type="ARBA" id="ARBA00006484"/>
    </source>
</evidence>
<keyword evidence="3" id="KW-0560">Oxidoreductase</keyword>
<dbReference type="InterPro" id="IPR020904">
    <property type="entry name" value="Sc_DH/Rdtase_CS"/>
</dbReference>
<gene>
    <name evidence="4" type="ORF">Z517_03275</name>
</gene>
<evidence type="ECO:0000256" key="2">
    <source>
        <dbReference type="ARBA" id="ARBA00022857"/>
    </source>
</evidence>
<evidence type="ECO:0000256" key="3">
    <source>
        <dbReference type="ARBA" id="ARBA00023002"/>
    </source>
</evidence>
<keyword evidence="2" id="KW-0521">NADP</keyword>
<dbReference type="EMBL" id="KN846970">
    <property type="protein sequence ID" value="KIW84029.1"/>
    <property type="molecule type" value="Genomic_DNA"/>
</dbReference>
<dbReference type="InterPro" id="IPR036291">
    <property type="entry name" value="NAD(P)-bd_dom_sf"/>
</dbReference>
<dbReference type="PANTHER" id="PTHR48107:SF7">
    <property type="entry name" value="RE15974P"/>
    <property type="match status" value="1"/>
</dbReference>
<protein>
    <submittedName>
        <fullName evidence="4">Unplaced genomic scaffold supercont1.2, whole genome shotgun sequence</fullName>
    </submittedName>
</protein>
<dbReference type="Proteomes" id="UP000053029">
    <property type="component" value="Unassembled WGS sequence"/>
</dbReference>
<dbReference type="HOGENOM" id="CLU_010194_1_2_1"/>